<accession>A0A392U4X9</accession>
<feature type="non-terminal residue" evidence="1">
    <location>
        <position position="67"/>
    </location>
</feature>
<organism evidence="1 2">
    <name type="scientific">Trifolium medium</name>
    <dbReference type="NCBI Taxonomy" id="97028"/>
    <lineage>
        <taxon>Eukaryota</taxon>
        <taxon>Viridiplantae</taxon>
        <taxon>Streptophyta</taxon>
        <taxon>Embryophyta</taxon>
        <taxon>Tracheophyta</taxon>
        <taxon>Spermatophyta</taxon>
        <taxon>Magnoliopsida</taxon>
        <taxon>eudicotyledons</taxon>
        <taxon>Gunneridae</taxon>
        <taxon>Pentapetalae</taxon>
        <taxon>rosids</taxon>
        <taxon>fabids</taxon>
        <taxon>Fabales</taxon>
        <taxon>Fabaceae</taxon>
        <taxon>Papilionoideae</taxon>
        <taxon>50 kb inversion clade</taxon>
        <taxon>NPAAA clade</taxon>
        <taxon>Hologalegina</taxon>
        <taxon>IRL clade</taxon>
        <taxon>Trifolieae</taxon>
        <taxon>Trifolium</taxon>
    </lineage>
</organism>
<evidence type="ECO:0008006" key="3">
    <source>
        <dbReference type="Google" id="ProtNLM"/>
    </source>
</evidence>
<name>A0A392U4X9_9FABA</name>
<evidence type="ECO:0000313" key="2">
    <source>
        <dbReference type="Proteomes" id="UP000265520"/>
    </source>
</evidence>
<dbReference type="EMBL" id="LXQA010737302">
    <property type="protein sequence ID" value="MCI68489.1"/>
    <property type="molecule type" value="Genomic_DNA"/>
</dbReference>
<dbReference type="Proteomes" id="UP000265520">
    <property type="component" value="Unassembled WGS sequence"/>
</dbReference>
<keyword evidence="2" id="KW-1185">Reference proteome</keyword>
<sequence length="67" mass="7721">MLHQKKYAGEILKRFNMTECTPAITPMEVNLKLDKSLNEEEVDPTTFKQIVGSLRYLCNSRPDICFA</sequence>
<dbReference type="AlphaFoldDB" id="A0A392U4X9"/>
<comment type="caution">
    <text evidence="1">The sequence shown here is derived from an EMBL/GenBank/DDBJ whole genome shotgun (WGS) entry which is preliminary data.</text>
</comment>
<evidence type="ECO:0000313" key="1">
    <source>
        <dbReference type="EMBL" id="MCI68489.1"/>
    </source>
</evidence>
<proteinExistence type="predicted"/>
<protein>
    <recommendedName>
        <fullName evidence="3">Gag-pol polyprotein</fullName>
    </recommendedName>
</protein>
<reference evidence="1 2" key="1">
    <citation type="journal article" date="2018" name="Front. Plant Sci.">
        <title>Red Clover (Trifolium pratense) and Zigzag Clover (T. medium) - A Picture of Genomic Similarities and Differences.</title>
        <authorList>
            <person name="Dluhosova J."/>
            <person name="Istvanek J."/>
            <person name="Nedelnik J."/>
            <person name="Repkova J."/>
        </authorList>
    </citation>
    <scope>NUCLEOTIDE SEQUENCE [LARGE SCALE GENOMIC DNA]</scope>
    <source>
        <strain evidence="2">cv. 10/8</strain>
        <tissue evidence="1">Leaf</tissue>
    </source>
</reference>